<dbReference type="SUPFAM" id="SSF56420">
    <property type="entry name" value="Peptide deformylase"/>
    <property type="match status" value="1"/>
</dbReference>
<comment type="similarity">
    <text evidence="1 2">Belongs to the polypeptide deformylase family.</text>
</comment>
<accession>A0A955LJW7</accession>
<dbReference type="HAMAP" id="MF_00163">
    <property type="entry name" value="Pep_deformylase"/>
    <property type="match status" value="1"/>
</dbReference>
<dbReference type="InterPro" id="IPR036821">
    <property type="entry name" value="Peptide_deformylase_sf"/>
</dbReference>
<protein>
    <recommendedName>
        <fullName evidence="2">Peptide deformylase</fullName>
        <shortName evidence="2">PDF</shortName>
        <ecNumber evidence="2">3.5.1.88</ecNumber>
    </recommendedName>
    <alternativeName>
        <fullName evidence="2">Polypeptide deformylase</fullName>
    </alternativeName>
</protein>
<dbReference type="NCBIfam" id="TIGR00079">
    <property type="entry name" value="pept_deformyl"/>
    <property type="match status" value="1"/>
</dbReference>
<comment type="caution">
    <text evidence="3">The sequence shown here is derived from an EMBL/GenBank/DDBJ whole genome shotgun (WGS) entry which is preliminary data.</text>
</comment>
<comment type="function">
    <text evidence="2">Removes the formyl group from the N-terminal Met of newly synthesized proteins. Requires at least a dipeptide for an efficient rate of reaction. N-terminal L-methionine is a prerequisite for activity but the enzyme has broad specificity at other positions.</text>
</comment>
<sequence length="186" mass="21119">MSVLTIVQYPTPVLRQLAEEVDEDVLASNDFAQFANNMMETLESYGPLAAGLSANQVGVLHRIFIINLEVREGEFLKQYFVNPKITSFSKETDLDWEGCLSFNGPEGTPDQWGKVRRATDIVVEAQNLRGDKFKVNAKDFYARLIQHELDHLNGVLFIDKLESELLDTQQLEKMLSEEPEERDPVG</sequence>
<dbReference type="InterPro" id="IPR023635">
    <property type="entry name" value="Peptide_deformylase"/>
</dbReference>
<name>A0A955LJW7_UNCKA</name>
<evidence type="ECO:0000313" key="4">
    <source>
        <dbReference type="Proteomes" id="UP000751518"/>
    </source>
</evidence>
<keyword evidence="2" id="KW-0479">Metal-binding</keyword>
<dbReference type="NCBIfam" id="NF001159">
    <property type="entry name" value="PRK00150.1-3"/>
    <property type="match status" value="1"/>
</dbReference>
<comment type="catalytic activity">
    <reaction evidence="2">
        <text>N-terminal N-formyl-L-methionyl-[peptide] + H2O = N-terminal L-methionyl-[peptide] + formate</text>
        <dbReference type="Rhea" id="RHEA:24420"/>
        <dbReference type="Rhea" id="RHEA-COMP:10639"/>
        <dbReference type="Rhea" id="RHEA-COMP:10640"/>
        <dbReference type="ChEBI" id="CHEBI:15377"/>
        <dbReference type="ChEBI" id="CHEBI:15740"/>
        <dbReference type="ChEBI" id="CHEBI:49298"/>
        <dbReference type="ChEBI" id="CHEBI:64731"/>
        <dbReference type="EC" id="3.5.1.88"/>
    </reaction>
</comment>
<dbReference type="GO" id="GO:0006412">
    <property type="term" value="P:translation"/>
    <property type="evidence" value="ECO:0007669"/>
    <property type="project" value="UniProtKB-UniRule"/>
</dbReference>
<feature type="active site" evidence="2">
    <location>
        <position position="148"/>
    </location>
</feature>
<dbReference type="PRINTS" id="PR01576">
    <property type="entry name" value="PDEFORMYLASE"/>
</dbReference>
<reference evidence="3" key="2">
    <citation type="journal article" date="2021" name="Microbiome">
        <title>Successional dynamics and alternative stable states in a saline activated sludge microbial community over 9 years.</title>
        <authorList>
            <person name="Wang Y."/>
            <person name="Ye J."/>
            <person name="Ju F."/>
            <person name="Liu L."/>
            <person name="Boyd J.A."/>
            <person name="Deng Y."/>
            <person name="Parks D.H."/>
            <person name="Jiang X."/>
            <person name="Yin X."/>
            <person name="Woodcroft B.J."/>
            <person name="Tyson G.W."/>
            <person name="Hugenholtz P."/>
            <person name="Polz M.F."/>
            <person name="Zhang T."/>
        </authorList>
    </citation>
    <scope>NUCLEOTIDE SEQUENCE</scope>
    <source>
        <strain evidence="3">HKST-UBA03</strain>
    </source>
</reference>
<dbReference type="GO" id="GO:0046872">
    <property type="term" value="F:metal ion binding"/>
    <property type="evidence" value="ECO:0007669"/>
    <property type="project" value="UniProtKB-KW"/>
</dbReference>
<keyword evidence="2" id="KW-0648">Protein biosynthesis</keyword>
<dbReference type="EC" id="3.5.1.88" evidence="2"/>
<dbReference type="Proteomes" id="UP000751518">
    <property type="component" value="Unassembled WGS sequence"/>
</dbReference>
<dbReference type="PANTHER" id="PTHR10458">
    <property type="entry name" value="PEPTIDE DEFORMYLASE"/>
    <property type="match status" value="1"/>
</dbReference>
<evidence type="ECO:0000256" key="1">
    <source>
        <dbReference type="ARBA" id="ARBA00010759"/>
    </source>
</evidence>
<dbReference type="Gene3D" id="3.90.45.10">
    <property type="entry name" value="Peptide deformylase"/>
    <property type="match status" value="1"/>
</dbReference>
<dbReference type="EMBL" id="JAGQKZ010000002">
    <property type="protein sequence ID" value="MCA9391696.1"/>
    <property type="molecule type" value="Genomic_DNA"/>
</dbReference>
<dbReference type="GO" id="GO:0042586">
    <property type="term" value="F:peptide deformylase activity"/>
    <property type="evidence" value="ECO:0007669"/>
    <property type="project" value="UniProtKB-UniRule"/>
</dbReference>
<dbReference type="AlphaFoldDB" id="A0A955LJW7"/>
<organism evidence="3 4">
    <name type="scientific">candidate division WWE3 bacterium</name>
    <dbReference type="NCBI Taxonomy" id="2053526"/>
    <lineage>
        <taxon>Bacteria</taxon>
        <taxon>Katanobacteria</taxon>
    </lineage>
</organism>
<keyword evidence="2 3" id="KW-0378">Hydrolase</keyword>
<evidence type="ECO:0000313" key="3">
    <source>
        <dbReference type="EMBL" id="MCA9391696.1"/>
    </source>
</evidence>
<dbReference type="CDD" id="cd00487">
    <property type="entry name" value="Pep_deformylase"/>
    <property type="match status" value="1"/>
</dbReference>
<feature type="binding site" evidence="2">
    <location>
        <position position="99"/>
    </location>
    <ligand>
        <name>Fe cation</name>
        <dbReference type="ChEBI" id="CHEBI:24875"/>
    </ligand>
</feature>
<dbReference type="PANTHER" id="PTHR10458:SF22">
    <property type="entry name" value="PEPTIDE DEFORMYLASE"/>
    <property type="match status" value="1"/>
</dbReference>
<keyword evidence="2" id="KW-0408">Iron</keyword>
<feature type="binding site" evidence="2">
    <location>
        <position position="151"/>
    </location>
    <ligand>
        <name>Fe cation</name>
        <dbReference type="ChEBI" id="CHEBI:24875"/>
    </ligand>
</feature>
<feature type="binding site" evidence="2">
    <location>
        <position position="147"/>
    </location>
    <ligand>
        <name>Fe cation</name>
        <dbReference type="ChEBI" id="CHEBI:24875"/>
    </ligand>
</feature>
<evidence type="ECO:0000256" key="2">
    <source>
        <dbReference type="HAMAP-Rule" id="MF_00163"/>
    </source>
</evidence>
<gene>
    <name evidence="2 3" type="primary">def</name>
    <name evidence="3" type="ORF">KC614_00640</name>
</gene>
<reference evidence="3" key="1">
    <citation type="submission" date="2020-04" db="EMBL/GenBank/DDBJ databases">
        <authorList>
            <person name="Zhang T."/>
        </authorList>
    </citation>
    <scope>NUCLEOTIDE SEQUENCE</scope>
    <source>
        <strain evidence="3">HKST-UBA03</strain>
    </source>
</reference>
<dbReference type="PIRSF" id="PIRSF004749">
    <property type="entry name" value="Pep_def"/>
    <property type="match status" value="1"/>
</dbReference>
<comment type="cofactor">
    <cofactor evidence="2">
        <name>Fe(2+)</name>
        <dbReference type="ChEBI" id="CHEBI:29033"/>
    </cofactor>
    <text evidence="2">Binds 1 Fe(2+) ion.</text>
</comment>
<proteinExistence type="inferred from homology"/>
<dbReference type="Pfam" id="PF01327">
    <property type="entry name" value="Pep_deformylase"/>
    <property type="match status" value="1"/>
</dbReference>